<keyword evidence="3" id="KW-1185">Reference proteome</keyword>
<feature type="transmembrane region" description="Helical" evidence="1">
    <location>
        <begin position="129"/>
        <end position="152"/>
    </location>
</feature>
<accession>A0A830GU80</accession>
<reference evidence="2" key="2">
    <citation type="submission" date="2020-09" db="EMBL/GenBank/DDBJ databases">
        <authorList>
            <person name="Sun Q."/>
            <person name="Ohkuma M."/>
        </authorList>
    </citation>
    <scope>NUCLEOTIDE SEQUENCE</scope>
    <source>
        <strain evidence="2">JCM 10088</strain>
    </source>
</reference>
<evidence type="ECO:0000313" key="2">
    <source>
        <dbReference type="EMBL" id="GGP19611.1"/>
    </source>
</evidence>
<dbReference type="AlphaFoldDB" id="A0A830GU80"/>
<evidence type="ECO:0000313" key="3">
    <source>
        <dbReference type="Proteomes" id="UP000610960"/>
    </source>
</evidence>
<sequence length="153" mass="15153">MGGLHFGLGHGLGFLIIALPLVLAMRSLPYKAAVDDAALAVSLAIACVAVYSAARGIDLELGPRGAQGLGVLQGALALTPTKVLVIALAAAADVYVGIAALAAFTLGSVAVMTAYGRARAAIPSGLDRVITIAVSLASILYAALGLLGLAYLG</sequence>
<proteinExistence type="predicted"/>
<dbReference type="EMBL" id="BMNL01000001">
    <property type="protein sequence ID" value="GGP19611.1"/>
    <property type="molecule type" value="Genomic_DNA"/>
</dbReference>
<protein>
    <submittedName>
        <fullName evidence="2">Uncharacterized protein</fullName>
    </submittedName>
</protein>
<feature type="transmembrane region" description="Helical" evidence="1">
    <location>
        <begin position="94"/>
        <end position="117"/>
    </location>
</feature>
<reference evidence="2" key="1">
    <citation type="journal article" date="2014" name="Int. J. Syst. Evol. Microbiol.">
        <title>Complete genome sequence of Corynebacterium casei LMG S-19264T (=DSM 44701T), isolated from a smear-ripened cheese.</title>
        <authorList>
            <consortium name="US DOE Joint Genome Institute (JGI-PGF)"/>
            <person name="Walter F."/>
            <person name="Albersmeier A."/>
            <person name="Kalinowski J."/>
            <person name="Ruckert C."/>
        </authorList>
    </citation>
    <scope>NUCLEOTIDE SEQUENCE</scope>
    <source>
        <strain evidence="2">JCM 10088</strain>
    </source>
</reference>
<keyword evidence="1" id="KW-1133">Transmembrane helix</keyword>
<evidence type="ECO:0000256" key="1">
    <source>
        <dbReference type="SAM" id="Phobius"/>
    </source>
</evidence>
<keyword evidence="1" id="KW-0812">Transmembrane</keyword>
<feature type="transmembrane region" description="Helical" evidence="1">
    <location>
        <begin position="37"/>
        <end position="54"/>
    </location>
</feature>
<name>A0A830GU80_9CREN</name>
<dbReference type="Proteomes" id="UP000610960">
    <property type="component" value="Unassembled WGS sequence"/>
</dbReference>
<comment type="caution">
    <text evidence="2">The sequence shown here is derived from an EMBL/GenBank/DDBJ whole genome shotgun (WGS) entry which is preliminary data.</text>
</comment>
<keyword evidence="1" id="KW-0472">Membrane</keyword>
<feature type="transmembrane region" description="Helical" evidence="1">
    <location>
        <begin position="6"/>
        <end position="25"/>
    </location>
</feature>
<gene>
    <name evidence="2" type="ORF">GCM10007981_03990</name>
</gene>
<organism evidence="2 3">
    <name type="scientific">Thermocladium modestius</name>
    <dbReference type="NCBI Taxonomy" id="62609"/>
    <lineage>
        <taxon>Archaea</taxon>
        <taxon>Thermoproteota</taxon>
        <taxon>Thermoprotei</taxon>
        <taxon>Thermoproteales</taxon>
        <taxon>Thermoproteaceae</taxon>
        <taxon>Thermocladium</taxon>
    </lineage>
</organism>